<dbReference type="GeneID" id="23561610"/>
<dbReference type="InterPro" id="IPR012677">
    <property type="entry name" value="Nucleotide-bd_a/b_plait_sf"/>
</dbReference>
<dbReference type="VEuPathDB" id="FungiDB:UMAG_00254"/>
<dbReference type="PANTHER" id="PTHR48025:SF1">
    <property type="entry name" value="RRM DOMAIN-CONTAINING PROTEIN"/>
    <property type="match status" value="1"/>
</dbReference>
<dbReference type="InterPro" id="IPR000504">
    <property type="entry name" value="RRM_dom"/>
</dbReference>
<dbReference type="GO" id="GO:0003729">
    <property type="term" value="F:mRNA binding"/>
    <property type="evidence" value="ECO:0000318"/>
    <property type="project" value="GO_Central"/>
</dbReference>
<dbReference type="SMART" id="SM00360">
    <property type="entry name" value="RRM"/>
    <property type="match status" value="1"/>
</dbReference>
<evidence type="ECO:0000256" key="2">
    <source>
        <dbReference type="PROSITE-ProRule" id="PRU00176"/>
    </source>
</evidence>
<dbReference type="Proteomes" id="UP000000561">
    <property type="component" value="Chromosome 1"/>
</dbReference>
<proteinExistence type="predicted"/>
<organism evidence="4 5">
    <name type="scientific">Mycosarcoma maydis</name>
    <name type="common">Corn smut fungus</name>
    <name type="synonym">Ustilago maydis</name>
    <dbReference type="NCBI Taxonomy" id="5270"/>
    <lineage>
        <taxon>Eukaryota</taxon>
        <taxon>Fungi</taxon>
        <taxon>Dikarya</taxon>
        <taxon>Basidiomycota</taxon>
        <taxon>Ustilaginomycotina</taxon>
        <taxon>Ustilaginomycetes</taxon>
        <taxon>Ustilaginales</taxon>
        <taxon>Ustilaginaceae</taxon>
        <taxon>Mycosarcoma</taxon>
    </lineage>
</organism>
<dbReference type="AlphaFoldDB" id="A0A0D1E7F4"/>
<evidence type="ECO:0000256" key="1">
    <source>
        <dbReference type="ARBA" id="ARBA00022884"/>
    </source>
</evidence>
<gene>
    <name evidence="4" type="ORF">UMAG_00254</name>
</gene>
<protein>
    <recommendedName>
        <fullName evidence="3">RRM domain-containing protein</fullName>
    </recommendedName>
</protein>
<evidence type="ECO:0000313" key="4">
    <source>
        <dbReference type="EMBL" id="KIS71824.1"/>
    </source>
</evidence>
<dbReference type="eggNOG" id="ENOG502S8U9">
    <property type="taxonomic scope" value="Eukaryota"/>
</dbReference>
<dbReference type="RefSeq" id="XP_011386177.1">
    <property type="nucleotide sequence ID" value="XM_011387875.1"/>
</dbReference>
<dbReference type="OMA" id="ISAGHQM"/>
<dbReference type="Pfam" id="PF00076">
    <property type="entry name" value="RRM_1"/>
    <property type="match status" value="1"/>
</dbReference>
<dbReference type="OrthoDB" id="6159137at2759"/>
<dbReference type="Gene3D" id="3.30.70.330">
    <property type="match status" value="1"/>
</dbReference>
<accession>A0A0D1E7F4</accession>
<dbReference type="PANTHER" id="PTHR48025">
    <property type="entry name" value="OS02G0815200 PROTEIN"/>
    <property type="match status" value="1"/>
</dbReference>
<dbReference type="InterPro" id="IPR035979">
    <property type="entry name" value="RBD_domain_sf"/>
</dbReference>
<dbReference type="SUPFAM" id="SSF54928">
    <property type="entry name" value="RNA-binding domain, RBD"/>
    <property type="match status" value="1"/>
</dbReference>
<dbReference type="InterPro" id="IPR050502">
    <property type="entry name" value="Euk_RNA-bind_prot"/>
</dbReference>
<dbReference type="GO" id="GO:0005634">
    <property type="term" value="C:nucleus"/>
    <property type="evidence" value="ECO:0000318"/>
    <property type="project" value="GO_Central"/>
</dbReference>
<evidence type="ECO:0000313" key="5">
    <source>
        <dbReference type="Proteomes" id="UP000000561"/>
    </source>
</evidence>
<name>A0A0D1E7F4_MYCMD</name>
<sequence length="363" mass="40077">MGANRERAQRNLYVLNLPLDATTEQFQELFAQLGSVEHAVILATLDHAARRRGFILMSDPSQARAAIEHLNGLQWHNYRIEVSFAIVQRSGTPFSYETSDTNIEERPLQPDTISAGHQMNLQPLEHRQLTQRGHNVSEIHQAYQGRDDSILLLDGLDTDVVASPSMVRALTEPFGDVVDLRHTETGDNTTRRLSVLVQYCCSSSAALARLSLHGLIVGANRILATDAPPWSSVACAPYDRASRGAAGTGSGPIEPGYGYGVVSNIRDQWTSVSQPQLSLRMTPSPDEVTTSTRNLVHVDQQSDAHGWGPYFESWQSSYSLDTPSSNDCKDPVFVEKVGQEMMIRAKRANLLELGAFCSFVIRD</sequence>
<keyword evidence="5" id="KW-1185">Reference proteome</keyword>
<keyword evidence="1 2" id="KW-0694">RNA-binding</keyword>
<dbReference type="CDD" id="cd00590">
    <property type="entry name" value="RRM_SF"/>
    <property type="match status" value="1"/>
</dbReference>
<feature type="domain" description="RRM" evidence="3">
    <location>
        <begin position="10"/>
        <end position="87"/>
    </location>
</feature>
<dbReference type="PROSITE" id="PS50102">
    <property type="entry name" value="RRM"/>
    <property type="match status" value="1"/>
</dbReference>
<dbReference type="InParanoid" id="A0A0D1E7F4"/>
<dbReference type="KEGG" id="uma:UMAG_00254"/>
<dbReference type="EMBL" id="CM003140">
    <property type="protein sequence ID" value="KIS71824.1"/>
    <property type="molecule type" value="Genomic_DNA"/>
</dbReference>
<evidence type="ECO:0000259" key="3">
    <source>
        <dbReference type="PROSITE" id="PS50102"/>
    </source>
</evidence>
<dbReference type="STRING" id="237631.A0A0D1E7F4"/>
<reference evidence="4 5" key="1">
    <citation type="journal article" date="2006" name="Nature">
        <title>Insights from the genome of the biotrophic fungal plant pathogen Ustilago maydis.</title>
        <authorList>
            <person name="Kamper J."/>
            <person name="Kahmann R."/>
            <person name="Bolker M."/>
            <person name="Ma L.J."/>
            <person name="Brefort T."/>
            <person name="Saville B.J."/>
            <person name="Banuett F."/>
            <person name="Kronstad J.W."/>
            <person name="Gold S.E."/>
            <person name="Muller O."/>
            <person name="Perlin M.H."/>
            <person name="Wosten H.A."/>
            <person name="de Vries R."/>
            <person name="Ruiz-Herrera J."/>
            <person name="Reynaga-Pena C.G."/>
            <person name="Snetselaar K."/>
            <person name="McCann M."/>
            <person name="Perez-Martin J."/>
            <person name="Feldbrugge M."/>
            <person name="Basse C.W."/>
            <person name="Steinberg G."/>
            <person name="Ibeas J.I."/>
            <person name="Holloman W."/>
            <person name="Guzman P."/>
            <person name="Farman M."/>
            <person name="Stajich J.E."/>
            <person name="Sentandreu R."/>
            <person name="Gonzalez-Prieto J.M."/>
            <person name="Kennell J.C."/>
            <person name="Molina L."/>
            <person name="Schirawski J."/>
            <person name="Mendoza-Mendoza A."/>
            <person name="Greilinger D."/>
            <person name="Munch K."/>
            <person name="Rossel N."/>
            <person name="Scherer M."/>
            <person name="Vranes M."/>
            <person name="Ladendorf O."/>
            <person name="Vincon V."/>
            <person name="Fuchs U."/>
            <person name="Sandrock B."/>
            <person name="Meng S."/>
            <person name="Ho E.C."/>
            <person name="Cahill M.J."/>
            <person name="Boyce K.J."/>
            <person name="Klose J."/>
            <person name="Klosterman S.J."/>
            <person name="Deelstra H.J."/>
            <person name="Ortiz-Castellanos L."/>
            <person name="Li W."/>
            <person name="Sanchez-Alonso P."/>
            <person name="Schreier P.H."/>
            <person name="Hauser-Hahn I."/>
            <person name="Vaupel M."/>
            <person name="Koopmann E."/>
            <person name="Friedrich G."/>
            <person name="Voss H."/>
            <person name="Schluter T."/>
            <person name="Margolis J."/>
            <person name="Platt D."/>
            <person name="Swimmer C."/>
            <person name="Gnirke A."/>
            <person name="Chen F."/>
            <person name="Vysotskaia V."/>
            <person name="Mannhaupt G."/>
            <person name="Guldener U."/>
            <person name="Munsterkotter M."/>
            <person name="Haase D."/>
            <person name="Oesterheld M."/>
            <person name="Mewes H.W."/>
            <person name="Mauceli E.W."/>
            <person name="DeCaprio D."/>
            <person name="Wade C.M."/>
            <person name="Butler J."/>
            <person name="Young S."/>
            <person name="Jaffe D.B."/>
            <person name="Calvo S."/>
            <person name="Nusbaum C."/>
            <person name="Galagan J."/>
            <person name="Birren B.W."/>
        </authorList>
    </citation>
    <scope>NUCLEOTIDE SEQUENCE [LARGE SCALE GENOMIC DNA]</scope>
    <source>
        <strain evidence="5">DSM 14603 / FGSC 9021 / UM521</strain>
    </source>
</reference>